<dbReference type="OrthoDB" id="8410831at2"/>
<reference evidence="2 3" key="1">
    <citation type="submission" date="2019-12" db="EMBL/GenBank/DDBJ databases">
        <title>Shinella granuli gen. nov., sp. nov., and proposal of the reclassification of Zoogloea ramigera ATCC 19623 as Shinella zoogloeoides sp. nov.</title>
        <authorList>
            <person name="Gao J."/>
        </authorList>
    </citation>
    <scope>NUCLEOTIDE SEQUENCE [LARGE SCALE GENOMIC DNA]</scope>
    <source>
        <strain evidence="2 3">DSM 287</strain>
    </source>
</reference>
<evidence type="ECO:0008006" key="4">
    <source>
        <dbReference type="Google" id="ProtNLM"/>
    </source>
</evidence>
<sequence>MAKQSTPAEKVATNDQATGGSAGETLQNDAGAAFQAHEHKGSTEGGETGAPGEDGGETMQMIAAEQVLVVSAPGGPRRRAGFGFGPVPVDLRWEELGADNDERTDVLERLRADPLLKIDSRFEERPVEDD</sequence>
<evidence type="ECO:0000313" key="2">
    <source>
        <dbReference type="EMBL" id="MXN99436.1"/>
    </source>
</evidence>
<feature type="compositionally biased region" description="Gly residues" evidence="1">
    <location>
        <begin position="43"/>
        <end position="53"/>
    </location>
</feature>
<protein>
    <recommendedName>
        <fullName evidence="4">Mu-like prophage FluMu N-terminal domain-containing protein</fullName>
    </recommendedName>
</protein>
<name>A0A6N8T8A1_SHIZO</name>
<dbReference type="RefSeq" id="WP_160784844.1">
    <property type="nucleotide sequence ID" value="NZ_CP086610.1"/>
</dbReference>
<dbReference type="AlphaFoldDB" id="A0A6N8T8A1"/>
<feature type="compositionally biased region" description="Polar residues" evidence="1">
    <location>
        <begin position="1"/>
        <end position="28"/>
    </location>
</feature>
<accession>A0A6N8T8A1</accession>
<evidence type="ECO:0000256" key="1">
    <source>
        <dbReference type="SAM" id="MobiDB-lite"/>
    </source>
</evidence>
<evidence type="ECO:0000313" key="3">
    <source>
        <dbReference type="Proteomes" id="UP000440304"/>
    </source>
</evidence>
<dbReference type="EMBL" id="WUML01000002">
    <property type="protein sequence ID" value="MXN99436.1"/>
    <property type="molecule type" value="Genomic_DNA"/>
</dbReference>
<comment type="caution">
    <text evidence="2">The sequence shown here is derived from an EMBL/GenBank/DDBJ whole genome shotgun (WGS) entry which is preliminary data.</text>
</comment>
<organism evidence="2 3">
    <name type="scientific">Shinella zoogloeoides</name>
    <name type="common">Crabtreella saccharophila</name>
    <dbReference type="NCBI Taxonomy" id="352475"/>
    <lineage>
        <taxon>Bacteria</taxon>
        <taxon>Pseudomonadati</taxon>
        <taxon>Pseudomonadota</taxon>
        <taxon>Alphaproteobacteria</taxon>
        <taxon>Hyphomicrobiales</taxon>
        <taxon>Rhizobiaceae</taxon>
        <taxon>Shinella</taxon>
    </lineage>
</organism>
<proteinExistence type="predicted"/>
<gene>
    <name evidence="2" type="ORF">GR156_03935</name>
</gene>
<feature type="region of interest" description="Disordered" evidence="1">
    <location>
        <begin position="1"/>
        <end position="56"/>
    </location>
</feature>
<dbReference type="Proteomes" id="UP000440304">
    <property type="component" value="Unassembled WGS sequence"/>
</dbReference>